<protein>
    <recommendedName>
        <fullName evidence="3">LysM domain-containing protein</fullName>
    </recommendedName>
</protein>
<dbReference type="OrthoDB" id="9809850at2"/>
<dbReference type="Proteomes" id="UP000234530">
    <property type="component" value="Chromosome"/>
</dbReference>
<dbReference type="KEGG" id="pzh:CX676_08545"/>
<evidence type="ECO:0000313" key="2">
    <source>
        <dbReference type="Proteomes" id="UP000234530"/>
    </source>
</evidence>
<dbReference type="EMBL" id="CP025430">
    <property type="protein sequence ID" value="AUH66249.1"/>
    <property type="molecule type" value="Genomic_DNA"/>
</dbReference>
<proteinExistence type="predicted"/>
<accession>A0A2H5F3Y0</accession>
<evidence type="ECO:0000313" key="1">
    <source>
        <dbReference type="EMBL" id="AUH66249.1"/>
    </source>
</evidence>
<evidence type="ECO:0008006" key="3">
    <source>
        <dbReference type="Google" id="ProtNLM"/>
    </source>
</evidence>
<organism evidence="1 2">
    <name type="scientific">Paracoccus zhejiangensis</name>
    <dbReference type="NCBI Taxonomy" id="1077935"/>
    <lineage>
        <taxon>Bacteria</taxon>
        <taxon>Pseudomonadati</taxon>
        <taxon>Pseudomonadota</taxon>
        <taxon>Alphaproteobacteria</taxon>
        <taxon>Rhodobacterales</taxon>
        <taxon>Paracoccaceae</taxon>
        <taxon>Paracoccus</taxon>
    </lineage>
</organism>
<name>A0A2H5F3Y0_9RHOB</name>
<gene>
    <name evidence="1" type="ORF">CX676_08545</name>
</gene>
<reference evidence="1 2" key="1">
    <citation type="journal article" date="2013" name="Antonie Van Leeuwenhoek">
        <title>Paracoccus zhejiangensis sp. nov., isolated from activated sludge in wastewater-treatment system.</title>
        <authorList>
            <person name="Wu Z.G."/>
            <person name="Zhang D.F."/>
            <person name="Liu Y.L."/>
            <person name="Wang F."/>
            <person name="Jiang X."/>
            <person name="Li C."/>
            <person name="Li S.P."/>
            <person name="Hong Q."/>
            <person name="Li W.J."/>
        </authorList>
    </citation>
    <scope>NUCLEOTIDE SEQUENCE [LARGE SCALE GENOMIC DNA]</scope>
    <source>
        <strain evidence="1 2">J6</strain>
    </source>
</reference>
<keyword evidence="2" id="KW-1185">Reference proteome</keyword>
<dbReference type="AlphaFoldDB" id="A0A2H5F3Y0"/>
<sequence length="112" mass="12343">MYEAGVVEATDFPADSRYHGIPTRSFTAPDGRQFPYLARRFAPPPEVFATIGWRQLAEGERLDQIAAETIGNPEAFWLICDANRALWPEDLAAAGTELRLTLPAGVPAPEEE</sequence>